<feature type="domain" description="F-box/LRR-repeat protein 15/At3g58940/PEG3-like LRR" evidence="1">
    <location>
        <begin position="139"/>
        <end position="268"/>
    </location>
</feature>
<feature type="domain" description="F-box/LRR-repeat protein 15/At3g58940/PEG3-like LRR" evidence="1">
    <location>
        <begin position="337"/>
        <end position="471"/>
    </location>
</feature>
<evidence type="ECO:0000259" key="1">
    <source>
        <dbReference type="Pfam" id="PF24758"/>
    </source>
</evidence>
<sequence>MDLSVELLKLSVADGGGEDRLSALPDDVLIHILVLVKDAAAAARTSILASRWRRLWPLLPELRFGSIEHHLIGAALATHEAPDLSLILAHTKDASPESLSAWLPIAARSLSGAIHLEVVRRESETEIGERCAAIDLPCFKKATTIMLELGFLGLALPSSGVFAQLGDLKLVDIQLHGQSSGLGDLLSSQRCPSLRFLRVSDVRGLDNFNIQSDSLLHMKLSYLHHLQQLTVVAPVLKRLKVSRCFADPLNPDLSVANISAPQLTSLGWENIIEPSSTQLDKMMQLENLGIELFILEAEEAFEHNQYCMTLLRRFQRIHTLDLLIFYPPSGERCAAIDLPCFEKAITIKLKLGFLGLALPPSRVFSRLGDLQLVDIQLHGQSSRLGDLLSSQRCPSLMFLVVSDVRGLDSLNIHSDSLLHLKLFYLQHLKQLTVVAPALKRLKVIRCFTDPLNPHQSVVNISAPQLMSLGWKNFRDPSSIQLDEGICTGPYLMDHMPRLPDITTLHMGVGAFGHSVGAILFNVVRSCTGVKRLLIGFLAELEEQTPCPSGCICDEPPNWRTEELALNCLEEMEIQGMRGTEHEVSFVQRLFRWATVLKEVTVIFHELITESKAKELRQLLLSFSRPDICLDISRRVP</sequence>
<evidence type="ECO:0000313" key="3">
    <source>
        <dbReference type="Proteomes" id="UP001231189"/>
    </source>
</evidence>
<proteinExistence type="predicted"/>
<dbReference type="InterPro" id="IPR055411">
    <property type="entry name" value="LRR_FXL15/At3g58940/PEG3-like"/>
</dbReference>
<protein>
    <recommendedName>
        <fullName evidence="1">F-box/LRR-repeat protein 15/At3g58940/PEG3-like LRR domain-containing protein</fullName>
    </recommendedName>
</protein>
<organism evidence="2 3">
    <name type="scientific">Lolium multiflorum</name>
    <name type="common">Italian ryegrass</name>
    <name type="synonym">Lolium perenne subsp. multiflorum</name>
    <dbReference type="NCBI Taxonomy" id="4521"/>
    <lineage>
        <taxon>Eukaryota</taxon>
        <taxon>Viridiplantae</taxon>
        <taxon>Streptophyta</taxon>
        <taxon>Embryophyta</taxon>
        <taxon>Tracheophyta</taxon>
        <taxon>Spermatophyta</taxon>
        <taxon>Magnoliopsida</taxon>
        <taxon>Liliopsida</taxon>
        <taxon>Poales</taxon>
        <taxon>Poaceae</taxon>
        <taxon>BOP clade</taxon>
        <taxon>Pooideae</taxon>
        <taxon>Poodae</taxon>
        <taxon>Poeae</taxon>
        <taxon>Poeae Chloroplast Group 2 (Poeae type)</taxon>
        <taxon>Loliodinae</taxon>
        <taxon>Loliinae</taxon>
        <taxon>Lolium</taxon>
    </lineage>
</organism>
<comment type="caution">
    <text evidence="2">The sequence shown here is derived from an EMBL/GenBank/DDBJ whole genome shotgun (WGS) entry which is preliminary data.</text>
</comment>
<keyword evidence="3" id="KW-1185">Reference proteome</keyword>
<evidence type="ECO:0000313" key="2">
    <source>
        <dbReference type="EMBL" id="KAK1662133.1"/>
    </source>
</evidence>
<dbReference type="EMBL" id="JAUUTY010000003">
    <property type="protein sequence ID" value="KAK1662133.1"/>
    <property type="molecule type" value="Genomic_DNA"/>
</dbReference>
<dbReference type="Proteomes" id="UP001231189">
    <property type="component" value="Unassembled WGS sequence"/>
</dbReference>
<name>A0AAD8SRL1_LOLMU</name>
<gene>
    <name evidence="2" type="ORF">QYE76_050292</name>
</gene>
<accession>A0AAD8SRL1</accession>
<dbReference type="InterPro" id="IPR055312">
    <property type="entry name" value="FBL15-like"/>
</dbReference>
<dbReference type="PANTHER" id="PTHR34709">
    <property type="entry name" value="OS10G0396666 PROTEIN"/>
    <property type="match status" value="1"/>
</dbReference>
<dbReference type="Pfam" id="PF24758">
    <property type="entry name" value="LRR_At5g56370"/>
    <property type="match status" value="2"/>
</dbReference>
<dbReference type="PANTHER" id="PTHR34709:SF61">
    <property type="entry name" value="OS07G0229100 PROTEIN"/>
    <property type="match status" value="1"/>
</dbReference>
<dbReference type="SUPFAM" id="SSF81383">
    <property type="entry name" value="F-box domain"/>
    <property type="match status" value="1"/>
</dbReference>
<dbReference type="InterPro" id="IPR036047">
    <property type="entry name" value="F-box-like_dom_sf"/>
</dbReference>
<reference evidence="2" key="1">
    <citation type="submission" date="2023-07" db="EMBL/GenBank/DDBJ databases">
        <title>A chromosome-level genome assembly of Lolium multiflorum.</title>
        <authorList>
            <person name="Chen Y."/>
            <person name="Copetti D."/>
            <person name="Kolliker R."/>
            <person name="Studer B."/>
        </authorList>
    </citation>
    <scope>NUCLEOTIDE SEQUENCE</scope>
    <source>
        <strain evidence="2">02402/16</strain>
        <tissue evidence="2">Leaf</tissue>
    </source>
</reference>
<dbReference type="AlphaFoldDB" id="A0AAD8SRL1"/>